<evidence type="ECO:0000313" key="3">
    <source>
        <dbReference type="Proteomes" id="UP000280819"/>
    </source>
</evidence>
<dbReference type="EMBL" id="RQZG01000004">
    <property type="protein sequence ID" value="RRD06038.1"/>
    <property type="molecule type" value="Genomic_DNA"/>
</dbReference>
<protein>
    <submittedName>
        <fullName evidence="2">Uncharacterized protein</fullName>
    </submittedName>
</protein>
<accession>A0A3P1T9R7</accession>
<feature type="compositionally biased region" description="Basic and acidic residues" evidence="1">
    <location>
        <begin position="41"/>
        <end position="50"/>
    </location>
</feature>
<gene>
    <name evidence="2" type="ORF">EII34_04970</name>
</gene>
<proteinExistence type="predicted"/>
<evidence type="ECO:0000313" key="2">
    <source>
        <dbReference type="EMBL" id="RRD06038.1"/>
    </source>
</evidence>
<reference evidence="2 3" key="1">
    <citation type="submission" date="2018-11" db="EMBL/GenBank/DDBJ databases">
        <title>Genomes From Bacteria Associated with the Canine Oral Cavity: a Test Case for Automated Genome-Based Taxonomic Assignment.</title>
        <authorList>
            <person name="Coil D.A."/>
            <person name="Jospin G."/>
            <person name="Darling A.E."/>
            <person name="Wallis C."/>
            <person name="Davis I.J."/>
            <person name="Harris S."/>
            <person name="Eisen J.A."/>
            <person name="Holcombe L.J."/>
            <person name="O'Flynn C."/>
        </authorList>
    </citation>
    <scope>NUCLEOTIDE SEQUENCE [LARGE SCALE GENOMIC DNA]</scope>
    <source>
        <strain evidence="2 3">OH887_COT-365</strain>
    </source>
</reference>
<dbReference type="OrthoDB" id="3514520at2"/>
<comment type="caution">
    <text evidence="2">The sequence shown here is derived from an EMBL/GenBank/DDBJ whole genome shotgun (WGS) entry which is preliminary data.</text>
</comment>
<dbReference type="AlphaFoldDB" id="A0A3P1T9R7"/>
<sequence length="84" mass="9080">MTTTITHARIFDGEHLTAASTVRFEDFFVVAVSDESTIRQDDLVGDEHVGPEAGNTGPHYLPGPTARVPDRMPAMAPGSSKGWR</sequence>
<organism evidence="2 3">
    <name type="scientific">Arachnia propionica</name>
    <dbReference type="NCBI Taxonomy" id="1750"/>
    <lineage>
        <taxon>Bacteria</taxon>
        <taxon>Bacillati</taxon>
        <taxon>Actinomycetota</taxon>
        <taxon>Actinomycetes</taxon>
        <taxon>Propionibacteriales</taxon>
        <taxon>Propionibacteriaceae</taxon>
        <taxon>Arachnia</taxon>
    </lineage>
</organism>
<name>A0A3P1T9R7_9ACTN</name>
<feature type="region of interest" description="Disordered" evidence="1">
    <location>
        <begin position="41"/>
        <end position="84"/>
    </location>
</feature>
<evidence type="ECO:0000256" key="1">
    <source>
        <dbReference type="SAM" id="MobiDB-lite"/>
    </source>
</evidence>
<dbReference type="RefSeq" id="WP_124843546.1">
    <property type="nucleotide sequence ID" value="NZ_RQZG01000004.1"/>
</dbReference>
<dbReference type="Proteomes" id="UP000280819">
    <property type="component" value="Unassembled WGS sequence"/>
</dbReference>